<evidence type="ECO:0000259" key="3">
    <source>
        <dbReference type="SMART" id="SM00460"/>
    </source>
</evidence>
<reference evidence="4 5" key="2">
    <citation type="submission" date="2017-09" db="EMBL/GenBank/DDBJ databases">
        <title>Bacillus patelloidae sp. nov., isolated from the intestinal tract of a marine limpet.</title>
        <authorList>
            <person name="Liu R."/>
            <person name="Dong C."/>
            <person name="Shao Z."/>
        </authorList>
    </citation>
    <scope>NUCLEOTIDE SEQUENCE [LARGE SCALE GENOMIC DNA]</scope>
    <source>
        <strain evidence="4 5">SA5d-4</strain>
    </source>
</reference>
<feature type="transmembrane region" description="Helical" evidence="2">
    <location>
        <begin position="158"/>
        <end position="176"/>
    </location>
</feature>
<feature type="transmembrane region" description="Helical" evidence="2">
    <location>
        <begin position="219"/>
        <end position="236"/>
    </location>
</feature>
<gene>
    <name evidence="4" type="ORF">CIB95_15250</name>
</gene>
<dbReference type="InterPro" id="IPR002931">
    <property type="entry name" value="Transglutaminase-like"/>
</dbReference>
<dbReference type="PANTHER" id="PTHR42736">
    <property type="entry name" value="PROTEIN-GLUTAMINE GAMMA-GLUTAMYLTRANSFERASE"/>
    <property type="match status" value="1"/>
</dbReference>
<comment type="caution">
    <text evidence="4">The sequence shown here is derived from an EMBL/GenBank/DDBJ whole genome shotgun (WGS) entry which is preliminary data.</text>
</comment>
<evidence type="ECO:0000256" key="2">
    <source>
        <dbReference type="SAM" id="Phobius"/>
    </source>
</evidence>
<accession>A0A263BQE4</accession>
<feature type="transmembrane region" description="Helical" evidence="2">
    <location>
        <begin position="54"/>
        <end position="78"/>
    </location>
</feature>
<dbReference type="InterPro" id="IPR052901">
    <property type="entry name" value="Bact_TGase-like"/>
</dbReference>
<keyword evidence="2" id="KW-0472">Membrane</keyword>
<feature type="transmembrane region" description="Helical" evidence="2">
    <location>
        <begin position="25"/>
        <end position="42"/>
    </location>
</feature>
<name>A0A263BQE4_9BACI</name>
<feature type="compositionally biased region" description="Basic and acidic residues" evidence="1">
    <location>
        <begin position="587"/>
        <end position="597"/>
    </location>
</feature>
<feature type="transmembrane region" description="Helical" evidence="2">
    <location>
        <begin position="128"/>
        <end position="151"/>
    </location>
</feature>
<proteinExistence type="predicted"/>
<reference evidence="5" key="1">
    <citation type="submission" date="2017-08" db="EMBL/GenBank/DDBJ databases">
        <authorList>
            <person name="Huang Z."/>
        </authorList>
    </citation>
    <scope>NUCLEOTIDE SEQUENCE [LARGE SCALE GENOMIC DNA]</scope>
    <source>
        <strain evidence="5">SA5d-4</strain>
    </source>
</reference>
<keyword evidence="5" id="KW-1185">Reference proteome</keyword>
<feature type="transmembrane region" description="Helical" evidence="2">
    <location>
        <begin position="182"/>
        <end position="199"/>
    </location>
</feature>
<dbReference type="Proteomes" id="UP000217083">
    <property type="component" value="Unassembled WGS sequence"/>
</dbReference>
<dbReference type="Gene3D" id="3.10.620.30">
    <property type="match status" value="1"/>
</dbReference>
<feature type="region of interest" description="Disordered" evidence="1">
    <location>
        <begin position="576"/>
        <end position="615"/>
    </location>
</feature>
<evidence type="ECO:0000313" key="4">
    <source>
        <dbReference type="EMBL" id="OZM55792.1"/>
    </source>
</evidence>
<feature type="compositionally biased region" description="Acidic residues" evidence="1">
    <location>
        <begin position="598"/>
        <end position="610"/>
    </location>
</feature>
<feature type="compositionally biased region" description="Acidic residues" evidence="1">
    <location>
        <begin position="576"/>
        <end position="586"/>
    </location>
</feature>
<feature type="transmembrane region" description="Helical" evidence="2">
    <location>
        <begin position="629"/>
        <end position="647"/>
    </location>
</feature>
<dbReference type="InterPro" id="IPR038765">
    <property type="entry name" value="Papain-like_cys_pep_sf"/>
</dbReference>
<feature type="domain" description="Transglutaminase-like" evidence="3">
    <location>
        <begin position="490"/>
        <end position="565"/>
    </location>
</feature>
<protein>
    <recommendedName>
        <fullName evidence="3">Transglutaminase-like domain-containing protein</fullName>
    </recommendedName>
</protein>
<evidence type="ECO:0000313" key="5">
    <source>
        <dbReference type="Proteomes" id="UP000217083"/>
    </source>
</evidence>
<dbReference type="SMART" id="SM00460">
    <property type="entry name" value="TGc"/>
    <property type="match status" value="1"/>
</dbReference>
<dbReference type="EMBL" id="NPIA01000012">
    <property type="protein sequence ID" value="OZM55792.1"/>
    <property type="molecule type" value="Genomic_DNA"/>
</dbReference>
<keyword evidence="2" id="KW-1133">Transmembrane helix</keyword>
<keyword evidence="2" id="KW-0812">Transmembrane</keyword>
<dbReference type="AlphaFoldDB" id="A0A263BQE4"/>
<evidence type="ECO:0000256" key="1">
    <source>
        <dbReference type="SAM" id="MobiDB-lite"/>
    </source>
</evidence>
<dbReference type="Pfam" id="PF01841">
    <property type="entry name" value="Transglut_core"/>
    <property type="match status" value="1"/>
</dbReference>
<feature type="transmembrane region" description="Helical" evidence="2">
    <location>
        <begin position="85"/>
        <end position="108"/>
    </location>
</feature>
<dbReference type="SUPFAM" id="SSF54001">
    <property type="entry name" value="Cysteine proteinases"/>
    <property type="match status" value="1"/>
</dbReference>
<dbReference type="PANTHER" id="PTHR42736:SF1">
    <property type="entry name" value="PROTEIN-GLUTAMINE GAMMA-GLUTAMYLTRANSFERASE"/>
    <property type="match status" value="1"/>
</dbReference>
<organism evidence="4 5">
    <name type="scientific">Lottiidibacillus patelloidae</name>
    <dbReference type="NCBI Taxonomy" id="2670334"/>
    <lineage>
        <taxon>Bacteria</taxon>
        <taxon>Bacillati</taxon>
        <taxon>Bacillota</taxon>
        <taxon>Bacilli</taxon>
        <taxon>Bacillales</taxon>
        <taxon>Bacillaceae</taxon>
        <taxon>Lottiidibacillus</taxon>
    </lineage>
</organism>
<sequence>MDSTTIWHLKAVKSLGVHNEEKKNSSSFLLFVLGFLLFLEWLRPLPEITETGHLGLFMMFSAYTFFLSYMQLPILVAFPVKLAMVLYVIHVLFYTGPLLEISWIGQFIDSLKANLLLCLQFNFTDLTSQFRTFLFLIVLWLVSYLMFYWIIHLRKITLFFVLTIIFIGVIDTFTFYNGKTAIFRALSMGFILLGALYIIRVREREGIIINTKKLMKSWITALVIVLLISTSVAHALPKYAPQWPDPIPFITSYSEDVEGTVKTNGTGVQKSGYGDNDSHLGGPFKFDHTPIFKANIKEIHYWRVESKDMYTGKGWQVSGDNVYYQLDDDKVKYQLYDNSVTTERLTATINVDDEVGFYYLLNPGQVTSIENSWDAKTTLQQNNGRFSFPKNGSNSYKNYKVNYDYPKFSIKALRYSDQEYSGEIKRKYLQLPENLPERVKQLAEDIVEGIESPYDKVVAIERYFGGNGFVYDNNRVAVPGADDDYVDQFLFETQRGYCDNYSTSMAILLRTLGIPTRWVKGFTQGKYDKTLGEGIRTYQVTNADAHSWVEVYFNGVGWVPFEPTRGFNNVFDFINDDESTNDPNEEEPTKEKEKDKEPEQEELLPEEDDTIAGGKGNGKGLQLSGLSNWFSGILLATLIILSFFAYMRRNKILINFTLWRYKNRKDDAAFYEAYAKLLKVLHRCGYERKSTDTLRAYAAYVDKRLNTTKLSELTLLYEKGIYHKQTETSIWVKSLPAYEAILKNVQIRL</sequence>